<dbReference type="OrthoDB" id="2019579at2759"/>
<proteinExistence type="predicted"/>
<dbReference type="AlphaFoldDB" id="A0A8T2TFB0"/>
<keyword evidence="4" id="KW-1185">Reference proteome</keyword>
<dbReference type="OMA" id="RTSPLNW"/>
<evidence type="ECO:0000256" key="2">
    <source>
        <dbReference type="SAM" id="MobiDB-lite"/>
    </source>
</evidence>
<organism evidence="3 4">
    <name type="scientific">Ceratopteris richardii</name>
    <name type="common">Triangle waterfern</name>
    <dbReference type="NCBI Taxonomy" id="49495"/>
    <lineage>
        <taxon>Eukaryota</taxon>
        <taxon>Viridiplantae</taxon>
        <taxon>Streptophyta</taxon>
        <taxon>Embryophyta</taxon>
        <taxon>Tracheophyta</taxon>
        <taxon>Polypodiopsida</taxon>
        <taxon>Polypodiidae</taxon>
        <taxon>Polypodiales</taxon>
        <taxon>Pteridineae</taxon>
        <taxon>Pteridaceae</taxon>
        <taxon>Parkerioideae</taxon>
        <taxon>Ceratopteris</taxon>
    </lineage>
</organism>
<gene>
    <name evidence="3" type="ORF">KP509_13G046400</name>
</gene>
<feature type="compositionally biased region" description="Basic and acidic residues" evidence="2">
    <location>
        <begin position="674"/>
        <end position="696"/>
    </location>
</feature>
<dbReference type="PANTHER" id="PTHR36325:SF1">
    <property type="entry name" value="MYOSIN-2 HEAVY CHAIN-LIKE PROTEIN"/>
    <property type="match status" value="1"/>
</dbReference>
<dbReference type="Proteomes" id="UP000825935">
    <property type="component" value="Chromosome 13"/>
</dbReference>
<feature type="compositionally biased region" description="Polar residues" evidence="2">
    <location>
        <begin position="597"/>
        <end position="607"/>
    </location>
</feature>
<feature type="region of interest" description="Disordered" evidence="2">
    <location>
        <begin position="587"/>
        <end position="607"/>
    </location>
</feature>
<dbReference type="EMBL" id="CM035418">
    <property type="protein sequence ID" value="KAH7421220.1"/>
    <property type="molecule type" value="Genomic_DNA"/>
</dbReference>
<feature type="region of interest" description="Disordered" evidence="2">
    <location>
        <begin position="516"/>
        <end position="565"/>
    </location>
</feature>
<feature type="region of interest" description="Disordered" evidence="2">
    <location>
        <begin position="708"/>
        <end position="736"/>
    </location>
</feature>
<evidence type="ECO:0000313" key="4">
    <source>
        <dbReference type="Proteomes" id="UP000825935"/>
    </source>
</evidence>
<reference evidence="3" key="1">
    <citation type="submission" date="2021-08" db="EMBL/GenBank/DDBJ databases">
        <title>WGS assembly of Ceratopteris richardii.</title>
        <authorList>
            <person name="Marchant D.B."/>
            <person name="Chen G."/>
            <person name="Jenkins J."/>
            <person name="Shu S."/>
            <person name="Leebens-Mack J."/>
            <person name="Grimwood J."/>
            <person name="Schmutz J."/>
            <person name="Soltis P."/>
            <person name="Soltis D."/>
            <person name="Chen Z.-H."/>
        </authorList>
    </citation>
    <scope>NUCLEOTIDE SEQUENCE</scope>
    <source>
        <strain evidence="3">Whitten #5841</strain>
        <tissue evidence="3">Leaf</tissue>
    </source>
</reference>
<name>A0A8T2TFB0_CERRI</name>
<evidence type="ECO:0000256" key="1">
    <source>
        <dbReference type="SAM" id="Coils"/>
    </source>
</evidence>
<evidence type="ECO:0000313" key="3">
    <source>
        <dbReference type="EMBL" id="KAH7421220.1"/>
    </source>
</evidence>
<protein>
    <submittedName>
        <fullName evidence="3">Uncharacterized protein</fullName>
    </submittedName>
</protein>
<feature type="coiled-coil region" evidence="1">
    <location>
        <begin position="746"/>
        <end position="773"/>
    </location>
</feature>
<feature type="compositionally biased region" description="Basic and acidic residues" evidence="2">
    <location>
        <begin position="820"/>
        <end position="832"/>
    </location>
</feature>
<feature type="region of interest" description="Disordered" evidence="2">
    <location>
        <begin position="427"/>
        <end position="453"/>
    </location>
</feature>
<keyword evidence="1" id="KW-0175">Coiled coil</keyword>
<dbReference type="PANTHER" id="PTHR36325">
    <property type="entry name" value="MYOSIN-2 HEAVY CHAIN-LIKE PROTEIN"/>
    <property type="match status" value="1"/>
</dbReference>
<feature type="region of interest" description="Disordered" evidence="2">
    <location>
        <begin position="654"/>
        <end position="696"/>
    </location>
</feature>
<accession>A0A8T2TFB0</accession>
<sequence>MAATIAAANDPASLTTDGAIAHENTLHETSTIDGGSSISLHSPVSSFEQEEEICIMKEEASPCLPAAASEALHTGNEHDWTVRRSVSPPEDIHQTVQEALRSSASSLSAAKARYHSVHRGAGIGKHMNGKVIGRATKLAQLEVATEQIVASSHPMLLTSPRILRSPCRKKSPIRWFPRKKAESYLERKIRMLQEKEGKVPSLDETLGAANLHLSRIEREKLAAQTAAAEAMNSRKGALVEASWCRILKLAGIPCKEAILELQKAEKKAAAALAEAESKGVIVYHGHAERESSSEAVTASLDTAFDVDKEVTAAIKIALRHVSQRDSERDSRRDASVGYGDSMGDTFLEVGNQSDVMTDDCDFEEQVQSPGKIVYSRPNGKTGKVQDSLVDLMVCRIIDLSLEHQTALAGVVATRGLSALLKEQSLEQELNEKPAENLDRRSSMSSASPKKGSDLGSILVKHVSRLQREVQAAKEANKLLQVEGEKRTAGRFQAKASHVESLDQILVKHVSKLERDRLAAQTSRSAQEKAPEETSGEANDQKIGFTTITEDKNRINGRKSGHAQVGSQVDSLDQILVKHMSRLEKEKLAAQTRRKGSTESSEQASNHRLASKIVKEEGNLNHIEHSDPSLAASPVESLDRILVKHMSRLEKEKLAAQASRRLPDGVGSVGTSPETSERELTRANDEQKKCDQGGDRPELLEVTNKSHKMHLEGGNGESMNDAYSSGSAPKAMQKLRPNDFPDLGSFLVKHECRLEKEKRNLSTLQADSKRQIEKPKQSYIETGLGDILVKRLSRLELQKANLCDSGEKSENNENRCPITNTERDETSIERNSELTHGQKTQFLKSKEMQGSWGGPSMMHDIAKLSPNVSRTRILRQKQMEDAWGGVSLGNALRPHVSKLEMEQAAWRRAEQEARQRPNLQRL</sequence>
<feature type="compositionally biased region" description="Basic and acidic residues" evidence="2">
    <location>
        <begin position="429"/>
        <end position="441"/>
    </location>
</feature>
<feature type="region of interest" description="Disordered" evidence="2">
    <location>
        <begin position="804"/>
        <end position="836"/>
    </location>
</feature>
<comment type="caution">
    <text evidence="3">The sequence shown here is derived from an EMBL/GenBank/DDBJ whole genome shotgun (WGS) entry which is preliminary data.</text>
</comment>
<feature type="compositionally biased region" description="Polar residues" evidence="2">
    <location>
        <begin position="716"/>
        <end position="726"/>
    </location>
</feature>